<evidence type="ECO:0000313" key="2">
    <source>
        <dbReference type="Proteomes" id="UP000305202"/>
    </source>
</evidence>
<accession>A0ABY2SDS0</accession>
<protein>
    <recommendedName>
        <fullName evidence="3">Phage Mu protein F like protein</fullName>
    </recommendedName>
</protein>
<keyword evidence="2" id="KW-1185">Reference proteome</keyword>
<reference evidence="1 2" key="1">
    <citation type="submission" date="2019-04" db="EMBL/GenBank/DDBJ databases">
        <authorList>
            <person name="Li M."/>
            <person name="Gao C."/>
        </authorList>
    </citation>
    <scope>NUCLEOTIDE SEQUENCE [LARGE SCALE GENOMIC DNA]</scope>
    <source>
        <strain evidence="1 2">BGMRC 2031</strain>
    </source>
</reference>
<evidence type="ECO:0008006" key="3">
    <source>
        <dbReference type="Google" id="ProtNLM"/>
    </source>
</evidence>
<organism evidence="1 2">
    <name type="scientific">Martelella alba</name>
    <dbReference type="NCBI Taxonomy" id="2590451"/>
    <lineage>
        <taxon>Bacteria</taxon>
        <taxon>Pseudomonadati</taxon>
        <taxon>Pseudomonadota</taxon>
        <taxon>Alphaproteobacteria</taxon>
        <taxon>Hyphomicrobiales</taxon>
        <taxon>Aurantimonadaceae</taxon>
        <taxon>Martelella</taxon>
    </lineage>
</organism>
<dbReference type="RefSeq" id="WP_136992869.1">
    <property type="nucleotide sequence ID" value="NZ_SZPQ01000063.1"/>
</dbReference>
<comment type="caution">
    <text evidence="1">The sequence shown here is derived from an EMBL/GenBank/DDBJ whole genome shotgun (WGS) entry which is preliminary data.</text>
</comment>
<proteinExistence type="predicted"/>
<sequence length="265" mass="30294">MTFYEIITQAIAEFSRRGYRSDAELQAWVAKIRQAANEVLVPERVLNETLRRSMISVYRKQIENRSILKNHRGIDRFTLQRVQPTLRAELDRRIMASADLIKLNRQAAVNRTIQRFSGWATSIPEGGSLAINKNDVKEDLRKSLAQLPFVERRVAIDQGHKFVSSLNGILATNGGALAAIWHSHYHQPGYDYRIPHKKRDSLVYTIRGNWAIAKGLMKVGPAGYTDKITQPGEEVYCRCYYTYLYNLRDLPDDMLTAKGRAAIGR</sequence>
<gene>
    <name evidence="1" type="ORF">FCN80_24115</name>
</gene>
<dbReference type="Proteomes" id="UP000305202">
    <property type="component" value="Unassembled WGS sequence"/>
</dbReference>
<name>A0ABY2SDS0_9HYPH</name>
<evidence type="ECO:0000313" key="1">
    <source>
        <dbReference type="EMBL" id="TKI02731.1"/>
    </source>
</evidence>
<dbReference type="EMBL" id="SZPQ01000063">
    <property type="protein sequence ID" value="TKI02731.1"/>
    <property type="molecule type" value="Genomic_DNA"/>
</dbReference>